<dbReference type="Proteomes" id="UP000327044">
    <property type="component" value="Unassembled WGS sequence"/>
</dbReference>
<dbReference type="SUPFAM" id="SSF57302">
    <property type="entry name" value="Snake toxin-like"/>
    <property type="match status" value="1"/>
</dbReference>
<protein>
    <recommendedName>
        <fullName evidence="6">Protein quiver</fullName>
    </recommendedName>
</protein>
<gene>
    <name evidence="4" type="ORF">PPYR_12538</name>
</gene>
<proteinExistence type="predicted"/>
<evidence type="ECO:0000313" key="3">
    <source>
        <dbReference type="EMBL" id="JAV79746.1"/>
    </source>
</evidence>
<feature type="chain" id="PRO_5036029857" description="Protein quiver" evidence="2">
    <location>
        <begin position="17"/>
        <end position="122"/>
    </location>
</feature>
<dbReference type="AlphaFoldDB" id="A0A1Y1M743"/>
<dbReference type="EMBL" id="GEZM01042658">
    <property type="protein sequence ID" value="JAV79746.1"/>
    <property type="molecule type" value="Transcribed_RNA"/>
</dbReference>
<dbReference type="InterPro" id="IPR045860">
    <property type="entry name" value="Snake_toxin-like_sf"/>
</dbReference>
<keyword evidence="1" id="KW-0812">Transmembrane</keyword>
<keyword evidence="2" id="KW-0732">Signal</keyword>
<evidence type="ECO:0008006" key="6">
    <source>
        <dbReference type="Google" id="ProtNLM"/>
    </source>
</evidence>
<keyword evidence="1" id="KW-0472">Membrane</keyword>
<reference evidence="3" key="1">
    <citation type="journal article" date="2016" name="Sci. Rep.">
        <title>Molecular characterization of firefly nuptial gifts: a multi-omics approach sheds light on postcopulatory sexual selection.</title>
        <authorList>
            <person name="Al-Wathiqui N."/>
            <person name="Fallon T.R."/>
            <person name="South A."/>
            <person name="Weng J.K."/>
            <person name="Lewis S.M."/>
        </authorList>
    </citation>
    <scope>NUCLEOTIDE SEQUENCE</scope>
</reference>
<evidence type="ECO:0000313" key="5">
    <source>
        <dbReference type="Proteomes" id="UP000327044"/>
    </source>
</evidence>
<accession>A0A1Y1M743</accession>
<evidence type="ECO:0000313" key="4">
    <source>
        <dbReference type="EMBL" id="KAB0792918.1"/>
    </source>
</evidence>
<reference evidence="4" key="3">
    <citation type="submission" date="2019-08" db="EMBL/GenBank/DDBJ databases">
        <authorList>
            <consortium name="Photinus pyralis genome working group"/>
            <person name="Fallon T.R."/>
            <person name="Sander Lower S.E."/>
            <person name="Weng J.-K."/>
        </authorList>
    </citation>
    <scope>NUCLEOTIDE SEQUENCE</scope>
    <source>
        <strain evidence="4">1611_PpyrPB1</strain>
        <tissue evidence="4">Whole body</tissue>
    </source>
</reference>
<evidence type="ECO:0000256" key="2">
    <source>
        <dbReference type="SAM" id="SignalP"/>
    </source>
</evidence>
<organism evidence="3">
    <name type="scientific">Photinus pyralis</name>
    <name type="common">Common eastern firefly</name>
    <name type="synonym">Lampyris pyralis</name>
    <dbReference type="NCBI Taxonomy" id="7054"/>
    <lineage>
        <taxon>Eukaryota</taxon>
        <taxon>Metazoa</taxon>
        <taxon>Ecdysozoa</taxon>
        <taxon>Arthropoda</taxon>
        <taxon>Hexapoda</taxon>
        <taxon>Insecta</taxon>
        <taxon>Pterygota</taxon>
        <taxon>Neoptera</taxon>
        <taxon>Endopterygota</taxon>
        <taxon>Coleoptera</taxon>
        <taxon>Polyphaga</taxon>
        <taxon>Elateriformia</taxon>
        <taxon>Elateroidea</taxon>
        <taxon>Lampyridae</taxon>
        <taxon>Lampyrinae</taxon>
        <taxon>Photinus</taxon>
    </lineage>
</organism>
<dbReference type="EMBL" id="VVIM01000009">
    <property type="protein sequence ID" value="KAB0792918.1"/>
    <property type="molecule type" value="Genomic_DNA"/>
</dbReference>
<reference evidence="4 5" key="2">
    <citation type="journal article" date="2018" name="Elife">
        <title>Firefly genomes illuminate parallel origins of bioluminescence in beetles.</title>
        <authorList>
            <person name="Fallon T.R."/>
            <person name="Lower S.E."/>
            <person name="Chang C.H."/>
            <person name="Bessho-Uehara M."/>
            <person name="Martin G.J."/>
            <person name="Bewick A.J."/>
            <person name="Behringer M."/>
            <person name="Debat H.J."/>
            <person name="Wong I."/>
            <person name="Day J.C."/>
            <person name="Suvorov A."/>
            <person name="Silva C.J."/>
            <person name="Stanger-Hall K.F."/>
            <person name="Hall D.W."/>
            <person name="Schmitz R.J."/>
            <person name="Nelson D.R."/>
            <person name="Lewis S.M."/>
            <person name="Shigenobu S."/>
            <person name="Bybee S.M."/>
            <person name="Larracuente A.M."/>
            <person name="Oba Y."/>
            <person name="Weng J.K."/>
        </authorList>
    </citation>
    <scope>NUCLEOTIDE SEQUENCE [LARGE SCALE GENOMIC DNA]</scope>
    <source>
        <strain evidence="4">1611_PpyrPB1</strain>
        <tissue evidence="4">Whole body</tissue>
    </source>
</reference>
<sequence>MYRIWLFCCLLQFGQSFECYQCNSQFNTLCFSTEYKDSFRNVSCPENACVIVRPPNNHGSEQWIRDCYKKELCDEYSVCKKCDEPLCNSSPRISLSVTYLLIFTALSYYFVMCNKIFRNRSI</sequence>
<name>A0A1Y1M743_PHOPY</name>
<keyword evidence="5" id="KW-1185">Reference proteome</keyword>
<feature type="signal peptide" evidence="2">
    <location>
        <begin position="1"/>
        <end position="16"/>
    </location>
</feature>
<dbReference type="InParanoid" id="A0A1Y1M743"/>
<evidence type="ECO:0000256" key="1">
    <source>
        <dbReference type="SAM" id="Phobius"/>
    </source>
</evidence>
<feature type="transmembrane region" description="Helical" evidence="1">
    <location>
        <begin position="93"/>
        <end position="111"/>
    </location>
</feature>
<keyword evidence="1" id="KW-1133">Transmembrane helix</keyword>